<feature type="compositionally biased region" description="Basic and acidic residues" evidence="5">
    <location>
        <begin position="1004"/>
        <end position="1037"/>
    </location>
</feature>
<protein>
    <recommendedName>
        <fullName evidence="6">JmjC domain-containing protein</fullName>
    </recommendedName>
</protein>
<feature type="domain" description="JmjC" evidence="6">
    <location>
        <begin position="143"/>
        <end position="345"/>
    </location>
</feature>
<dbReference type="EMBL" id="ML976614">
    <property type="protein sequence ID" value="KAF1849914.1"/>
    <property type="molecule type" value="Genomic_DNA"/>
</dbReference>
<dbReference type="SUPFAM" id="SSF51197">
    <property type="entry name" value="Clavaminate synthase-like"/>
    <property type="match status" value="1"/>
</dbReference>
<dbReference type="PROSITE" id="PS51184">
    <property type="entry name" value="JMJC"/>
    <property type="match status" value="1"/>
</dbReference>
<feature type="region of interest" description="Disordered" evidence="5">
    <location>
        <begin position="926"/>
        <end position="1106"/>
    </location>
</feature>
<feature type="compositionally biased region" description="Acidic residues" evidence="5">
    <location>
        <begin position="1061"/>
        <end position="1071"/>
    </location>
</feature>
<evidence type="ECO:0000256" key="2">
    <source>
        <dbReference type="ARBA" id="ARBA00023015"/>
    </source>
</evidence>
<evidence type="ECO:0000313" key="8">
    <source>
        <dbReference type="Proteomes" id="UP000800039"/>
    </source>
</evidence>
<organism evidence="7 8">
    <name type="scientific">Cucurbitaria berberidis CBS 394.84</name>
    <dbReference type="NCBI Taxonomy" id="1168544"/>
    <lineage>
        <taxon>Eukaryota</taxon>
        <taxon>Fungi</taxon>
        <taxon>Dikarya</taxon>
        <taxon>Ascomycota</taxon>
        <taxon>Pezizomycotina</taxon>
        <taxon>Dothideomycetes</taxon>
        <taxon>Pleosporomycetidae</taxon>
        <taxon>Pleosporales</taxon>
        <taxon>Pleosporineae</taxon>
        <taxon>Cucurbitariaceae</taxon>
        <taxon>Cucurbitaria</taxon>
    </lineage>
</organism>
<dbReference type="Gene3D" id="2.60.120.650">
    <property type="entry name" value="Cupin"/>
    <property type="match status" value="1"/>
</dbReference>
<dbReference type="AlphaFoldDB" id="A0A9P4GQZ0"/>
<dbReference type="GO" id="GO:0005634">
    <property type="term" value="C:nucleus"/>
    <property type="evidence" value="ECO:0007669"/>
    <property type="project" value="UniProtKB-SubCell"/>
</dbReference>
<comment type="caution">
    <text evidence="7">The sequence shown here is derived from an EMBL/GenBank/DDBJ whole genome shotgun (WGS) entry which is preliminary data.</text>
</comment>
<keyword evidence="2" id="KW-0805">Transcription regulation</keyword>
<evidence type="ECO:0000256" key="4">
    <source>
        <dbReference type="ARBA" id="ARBA00023242"/>
    </source>
</evidence>
<feature type="region of interest" description="Disordered" evidence="5">
    <location>
        <begin position="734"/>
        <end position="826"/>
    </location>
</feature>
<dbReference type="GeneID" id="63854741"/>
<feature type="compositionally biased region" description="Acidic residues" evidence="5">
    <location>
        <begin position="959"/>
        <end position="975"/>
    </location>
</feature>
<feature type="region of interest" description="Disordered" evidence="5">
    <location>
        <begin position="1137"/>
        <end position="1267"/>
    </location>
</feature>
<feature type="compositionally biased region" description="Acidic residues" evidence="5">
    <location>
        <begin position="1137"/>
        <end position="1151"/>
    </location>
</feature>
<evidence type="ECO:0000256" key="1">
    <source>
        <dbReference type="ARBA" id="ARBA00004123"/>
    </source>
</evidence>
<comment type="subcellular location">
    <subcellularLocation>
        <location evidence="1">Nucleus</location>
    </subcellularLocation>
</comment>
<feature type="compositionally biased region" description="Polar residues" evidence="5">
    <location>
        <begin position="740"/>
        <end position="750"/>
    </location>
</feature>
<feature type="compositionally biased region" description="Basic residues" evidence="5">
    <location>
        <begin position="1255"/>
        <end position="1267"/>
    </location>
</feature>
<dbReference type="SMART" id="SM00558">
    <property type="entry name" value="JmjC"/>
    <property type="match status" value="1"/>
</dbReference>
<evidence type="ECO:0000259" key="6">
    <source>
        <dbReference type="PROSITE" id="PS51184"/>
    </source>
</evidence>
<dbReference type="Proteomes" id="UP000800039">
    <property type="component" value="Unassembled WGS sequence"/>
</dbReference>
<evidence type="ECO:0000256" key="5">
    <source>
        <dbReference type="SAM" id="MobiDB-lite"/>
    </source>
</evidence>
<keyword evidence="8" id="KW-1185">Reference proteome</keyword>
<dbReference type="RefSeq" id="XP_040792477.1">
    <property type="nucleotide sequence ID" value="XM_040937491.1"/>
</dbReference>
<feature type="compositionally biased region" description="Low complexity" evidence="5">
    <location>
        <begin position="1190"/>
        <end position="1207"/>
    </location>
</feature>
<dbReference type="Pfam" id="PF10497">
    <property type="entry name" value="zf-4CXXC_R1"/>
    <property type="match status" value="1"/>
</dbReference>
<reference evidence="7" key="1">
    <citation type="submission" date="2020-01" db="EMBL/GenBank/DDBJ databases">
        <authorList>
            <consortium name="DOE Joint Genome Institute"/>
            <person name="Haridas S."/>
            <person name="Albert R."/>
            <person name="Binder M."/>
            <person name="Bloem J."/>
            <person name="Labutti K."/>
            <person name="Salamov A."/>
            <person name="Andreopoulos B."/>
            <person name="Baker S.E."/>
            <person name="Barry K."/>
            <person name="Bills G."/>
            <person name="Bluhm B.H."/>
            <person name="Cannon C."/>
            <person name="Castanera R."/>
            <person name="Culley D.E."/>
            <person name="Daum C."/>
            <person name="Ezra D."/>
            <person name="Gonzalez J.B."/>
            <person name="Henrissat B."/>
            <person name="Kuo A."/>
            <person name="Liang C."/>
            <person name="Lipzen A."/>
            <person name="Lutzoni F."/>
            <person name="Magnuson J."/>
            <person name="Mondo S."/>
            <person name="Nolan M."/>
            <person name="Ohm R."/>
            <person name="Pangilinan J."/>
            <person name="Park H.-J."/>
            <person name="Ramirez L."/>
            <person name="Alfaro M."/>
            <person name="Sun H."/>
            <person name="Tritt A."/>
            <person name="Yoshinaga Y."/>
            <person name="Zwiers L.-H."/>
            <person name="Turgeon B.G."/>
            <person name="Goodwin S.B."/>
            <person name="Spatafora J.W."/>
            <person name="Crous P.W."/>
            <person name="Grigoriev I.V."/>
        </authorList>
    </citation>
    <scope>NUCLEOTIDE SEQUENCE</scope>
    <source>
        <strain evidence="7">CBS 394.84</strain>
    </source>
</reference>
<accession>A0A9P4GQZ0</accession>
<feature type="compositionally biased region" description="Low complexity" evidence="5">
    <location>
        <begin position="1074"/>
        <end position="1087"/>
    </location>
</feature>
<keyword evidence="4" id="KW-0539">Nucleus</keyword>
<dbReference type="InterPro" id="IPR018866">
    <property type="entry name" value="Znf-4CXXC_R1"/>
</dbReference>
<feature type="region of interest" description="Disordered" evidence="5">
    <location>
        <begin position="871"/>
        <end position="890"/>
    </location>
</feature>
<feature type="compositionally biased region" description="Basic and acidic residues" evidence="5">
    <location>
        <begin position="1088"/>
        <end position="1098"/>
    </location>
</feature>
<evidence type="ECO:0000313" key="7">
    <source>
        <dbReference type="EMBL" id="KAF1849914.1"/>
    </source>
</evidence>
<keyword evidence="3" id="KW-0804">Transcription</keyword>
<dbReference type="Pfam" id="PF02373">
    <property type="entry name" value="JmjC"/>
    <property type="match status" value="1"/>
</dbReference>
<name>A0A9P4GQZ0_9PLEO</name>
<dbReference type="InterPro" id="IPR003347">
    <property type="entry name" value="JmjC_dom"/>
</dbReference>
<feature type="compositionally biased region" description="Basic residues" evidence="5">
    <location>
        <begin position="794"/>
        <end position="804"/>
    </location>
</feature>
<gene>
    <name evidence="7" type="ORF">K460DRAFT_411713</name>
</gene>
<evidence type="ECO:0000256" key="3">
    <source>
        <dbReference type="ARBA" id="ARBA00023163"/>
    </source>
</evidence>
<sequence length="1267" mass="144186">MPAARPRASFEPIPPDFDVRTFVETADNFQYVDRISYEMIANNGVDQFEKLILLHVIIGGKPLVIDGFEEVLDPWTFTPSWLRDNHGDKVENARNLTSKENIPLTIKHYLKHMSRLTDQFFDVPEQYRDKTRQRIYLKDIDCPQVWQDKLKEHIPSGLFYLNESTGEVDGPGALDELGGRKGRGIARAGDLMSSLPPDMRAENLMCYIGHEGTYTPAHREMCASLGQNIMVNASGHISEDGKPERPGSSIWFMTETKDRHLVSEYWLSVLGHDIEVENHFAQLIAWKKAPFKTYVVEQRPGDFILIPPLAPHQVWNRGTRTMKIAWNRTTAETLELALNEALPNSRVVCRDEQYKNKAIIYYTLLKYSSLIKSARAQVESGGEQAEAIQHSVKVRQVQRDFKRLFDLYKNILLSEMFAPDSREHPEFLPYDSNVTCAYCRCNIFNRFLSCKSCKNLFSSEIEEPYDVCMDCYCMGRSCGCQSGYTWVEQWKWKDLLHKYEEWRAQIIDIDGHMTEKTPLPLQEERRYLGKKTLAQVSQEQLRLRPFVDIKSPQPEGASDDEEPIVDEYGNIKKVANKKSKQWLSKYKSCHFCLHRHPKWKMAFCSNCDLAYCYGTLFRAHDMMPVNVMENPNWKCPHCRRVCNTGACRRDPRQHPYEPSGTLLGHDTKKVADVRSVECLVDFSVSNLNWLREDEGMAQSAMQRRMQQAEVDKLADPSLDSRFVDEDHTYTRYGITYSPVEDSNGNINENGDVTYAEPSTVDGKSYYQDPDMAGEIPRLGQKRGRDDGEDEEGNRRKKNKSKKQTRNKDEAAQPLQPKNVSGKQYQKEVQRKLLEEAKREDRFIMVAARMKGKSKIVKLPLSVRNLEGIRQRPAAGRPQVERQRTPEEVDVSGDIRSILQSDILPKSSVSKSVADKEKDAKTYRVRVEDDEAYSTRKRNGDISGAAKPSKTRGSRRFEEITLESDEELGAEEDEVEYTGRSRARASNWLARRNEGEEDLPTELPVDFRDGDVRPNREKDRERNRAYNEKRKSMPEKPRAGIRPVGRPSKKPNRNTNGHISDEDGMHDEDDQNSEALILAQQAAAAALDAQRKEEEDKARAAAAAQEAEDNLRAKMALFPDSDDGAQLIDGFLGDITTEDEMEDEQQSEEEATATEHRALPHTTNSILARPGMIGKNITIVASSSKRKGEGSAKTSTMTTTTMTAPAAKFPSTHRKVQAIDLSDTDSEEDIPASAPVPKKPVGRPPGRPFMIPTRGTGKRGRGRPRKTL</sequence>
<proteinExistence type="predicted"/>
<dbReference type="OrthoDB" id="298344at2759"/>